<evidence type="ECO:0000313" key="2">
    <source>
        <dbReference type="Proteomes" id="UP000430079"/>
    </source>
</evidence>
<dbReference type="Proteomes" id="UP000430079">
    <property type="component" value="Unassembled WGS sequence"/>
</dbReference>
<evidence type="ECO:0000313" key="1">
    <source>
        <dbReference type="EMBL" id="GFE18062.1"/>
    </source>
</evidence>
<accession>A0A640T4U5</accession>
<dbReference type="EMBL" id="BLIO01000001">
    <property type="protein sequence ID" value="GFE18062.1"/>
    <property type="molecule type" value="Genomic_DNA"/>
</dbReference>
<keyword evidence="2" id="KW-1185">Reference proteome</keyword>
<sequence>MGEAGVARTVRKRTVFFFEVVEAMRGQSRMEHQDWRSFLDRVAASESYERVVRSADDQLVGVIDSAVHVDHLQLAKITGEVPHQLDRSNGTIEALQVAAGKDVVHVTTICFLPYANIIGVLPGGFSAPRVSAITKWLNGVGLPWGEVVLKPVIHARAREKLNRIEAVTEFTVQLEGAPADTVSALSAHGGLADSLLSFGQRHPDTSITLSLKVPQRGSRLSAMRRNRAATELRTDVLQFMPDLDEWVDESGVIRSVTGRVAVRDPHRQSLEYEPLDFLAHRITAQCDVPLAFTDGRSVDLRYAVDEIFAAARTHEQALQEACQYRPLA</sequence>
<dbReference type="AlphaFoldDB" id="A0A640T4U5"/>
<name>A0A640T4U5_9ACTN</name>
<reference evidence="1 2" key="1">
    <citation type="submission" date="2019-12" db="EMBL/GenBank/DDBJ databases">
        <title>Whole genome shotgun sequence of Streptomyces hygroscopicus subsp. glebosus NBRC 13786.</title>
        <authorList>
            <person name="Ichikawa N."/>
            <person name="Kimura A."/>
            <person name="Kitahashi Y."/>
            <person name="Komaki H."/>
            <person name="Tamura T."/>
        </authorList>
    </citation>
    <scope>NUCLEOTIDE SEQUENCE [LARGE SCALE GENOMIC DNA]</scope>
    <source>
        <strain evidence="1 2">NBRC 13786</strain>
    </source>
</reference>
<gene>
    <name evidence="1" type="ORF">Sgleb_61090</name>
</gene>
<protein>
    <submittedName>
        <fullName evidence="1">Uncharacterized protein</fullName>
    </submittedName>
</protein>
<organism evidence="1 2">
    <name type="scientific">Streptomyces glebosus</name>
    <dbReference type="NCBI Taxonomy" id="249580"/>
    <lineage>
        <taxon>Bacteria</taxon>
        <taxon>Bacillati</taxon>
        <taxon>Actinomycetota</taxon>
        <taxon>Actinomycetes</taxon>
        <taxon>Kitasatosporales</taxon>
        <taxon>Streptomycetaceae</taxon>
        <taxon>Streptomyces</taxon>
    </lineage>
</organism>
<proteinExistence type="predicted"/>
<comment type="caution">
    <text evidence="1">The sequence shown here is derived from an EMBL/GenBank/DDBJ whole genome shotgun (WGS) entry which is preliminary data.</text>
</comment>